<name>A0A3A9Y3R0_9ACTN</name>
<evidence type="ECO:0000259" key="10">
    <source>
        <dbReference type="Pfam" id="PF08541"/>
    </source>
</evidence>
<dbReference type="RefSeq" id="WP_120690943.1">
    <property type="nucleotide sequence ID" value="NZ_RAZT01000022.1"/>
</dbReference>
<evidence type="ECO:0000256" key="2">
    <source>
        <dbReference type="ARBA" id="ARBA00008642"/>
    </source>
</evidence>
<keyword evidence="8" id="KW-0275">Fatty acid biosynthesis</keyword>
<dbReference type="GO" id="GO:0004315">
    <property type="term" value="F:3-oxoacyl-[acyl-carrier-protein] synthase activity"/>
    <property type="evidence" value="ECO:0007669"/>
    <property type="project" value="InterPro"/>
</dbReference>
<evidence type="ECO:0000256" key="7">
    <source>
        <dbReference type="ARBA" id="ARBA00023098"/>
    </source>
</evidence>
<sequence length="339" mass="34841">MPAELSTRGPAGARILGVGAYRPARVVPNSAICEPIQSSDEWIQRRSGIVSRRFAGPDETVIEMGVAAGRQALDRGGVPAEEVDTVLVASMSYLYQSPPAGPQVAHGVGATRAAALDVGAACAGFCHALAVADSLVRAATARHVLVVGTERMSDIIDPTDRSTAFLFGDAAGAVVVGPAERPGIGPTVWGSDGAKSGLIGHQDSWLAARDKPDYWPTMRMSGREVFRWAIEEIAELAGRAVAAAGIQVADLAAFIPHQANLRIIDRLAAELGLPESVVVAKDVATAGNTSAASIPLAMETLLYGGGEAPDGAALMVGFGSGLSYSAMVVDLPPVVSAPD</sequence>
<evidence type="ECO:0000256" key="1">
    <source>
        <dbReference type="ARBA" id="ARBA00005189"/>
    </source>
</evidence>
<dbReference type="InterPro" id="IPR013747">
    <property type="entry name" value="ACP_syn_III_C"/>
</dbReference>
<dbReference type="Proteomes" id="UP000275865">
    <property type="component" value="Unassembled WGS sequence"/>
</dbReference>
<evidence type="ECO:0000256" key="8">
    <source>
        <dbReference type="ARBA" id="ARBA00023160"/>
    </source>
</evidence>
<dbReference type="PANTHER" id="PTHR34069">
    <property type="entry name" value="3-OXOACYL-[ACYL-CARRIER-PROTEIN] SYNTHASE 3"/>
    <property type="match status" value="1"/>
</dbReference>
<dbReference type="Pfam" id="PF08545">
    <property type="entry name" value="ACP_syn_III"/>
    <property type="match status" value="1"/>
</dbReference>
<proteinExistence type="inferred from homology"/>
<evidence type="ECO:0000259" key="11">
    <source>
        <dbReference type="Pfam" id="PF08545"/>
    </source>
</evidence>
<reference evidence="12 13" key="1">
    <citation type="submission" date="2018-09" db="EMBL/GenBank/DDBJ databases">
        <title>Micromonospora sp. nov. MS1-9, isolated from a root of Musa sp.</title>
        <authorList>
            <person name="Kuncharoen N."/>
            <person name="Kudo T."/>
            <person name="Ohkuma M."/>
            <person name="Yuki M."/>
            <person name="Tanasupawat S."/>
        </authorList>
    </citation>
    <scope>NUCLEOTIDE SEQUENCE [LARGE SCALE GENOMIC DNA]</scope>
    <source>
        <strain evidence="12 13">MS1-9</strain>
    </source>
</reference>
<gene>
    <name evidence="12" type="ORF">D7044_30495</name>
</gene>
<keyword evidence="5" id="KW-0808">Transferase</keyword>
<evidence type="ECO:0000313" key="12">
    <source>
        <dbReference type="EMBL" id="RKN26167.1"/>
    </source>
</evidence>
<dbReference type="NCBIfam" id="TIGR00747">
    <property type="entry name" value="fabH"/>
    <property type="match status" value="1"/>
</dbReference>
<keyword evidence="6" id="KW-0276">Fatty acid metabolism</keyword>
<comment type="caution">
    <text evidence="12">The sequence shown here is derived from an EMBL/GenBank/DDBJ whole genome shotgun (WGS) entry which is preliminary data.</text>
</comment>
<keyword evidence="9" id="KW-0012">Acyltransferase</keyword>
<dbReference type="Pfam" id="PF08541">
    <property type="entry name" value="ACP_syn_III_C"/>
    <property type="match status" value="1"/>
</dbReference>
<protein>
    <submittedName>
        <fullName evidence="12">Ketoacyl-ACP synthase III</fullName>
    </submittedName>
</protein>
<evidence type="ECO:0000313" key="13">
    <source>
        <dbReference type="Proteomes" id="UP000275865"/>
    </source>
</evidence>
<dbReference type="AlphaFoldDB" id="A0A3A9Y3R0"/>
<accession>A0A3A9Y3R0</accession>
<dbReference type="Gene3D" id="3.40.47.10">
    <property type="match status" value="2"/>
</dbReference>
<keyword evidence="7" id="KW-0443">Lipid metabolism</keyword>
<evidence type="ECO:0000256" key="4">
    <source>
        <dbReference type="ARBA" id="ARBA00022516"/>
    </source>
</evidence>
<dbReference type="InterPro" id="IPR004655">
    <property type="entry name" value="FabH"/>
</dbReference>
<evidence type="ECO:0000256" key="3">
    <source>
        <dbReference type="ARBA" id="ARBA00022490"/>
    </source>
</evidence>
<dbReference type="CDD" id="cd00830">
    <property type="entry name" value="KAS_III"/>
    <property type="match status" value="1"/>
</dbReference>
<evidence type="ECO:0000256" key="6">
    <source>
        <dbReference type="ARBA" id="ARBA00022832"/>
    </source>
</evidence>
<comment type="pathway">
    <text evidence="1">Lipid metabolism.</text>
</comment>
<keyword evidence="4" id="KW-0444">Lipid biosynthesis</keyword>
<comment type="similarity">
    <text evidence="2">Belongs to the thiolase-like superfamily. FabH family.</text>
</comment>
<evidence type="ECO:0000256" key="5">
    <source>
        <dbReference type="ARBA" id="ARBA00022679"/>
    </source>
</evidence>
<organism evidence="12 13">
    <name type="scientific">Micromonospora musae</name>
    <dbReference type="NCBI Taxonomy" id="1894970"/>
    <lineage>
        <taxon>Bacteria</taxon>
        <taxon>Bacillati</taxon>
        <taxon>Actinomycetota</taxon>
        <taxon>Actinomycetes</taxon>
        <taxon>Micromonosporales</taxon>
        <taxon>Micromonosporaceae</taxon>
        <taxon>Micromonospora</taxon>
    </lineage>
</organism>
<dbReference type="SUPFAM" id="SSF53901">
    <property type="entry name" value="Thiolase-like"/>
    <property type="match status" value="1"/>
</dbReference>
<dbReference type="NCBIfam" id="NF006829">
    <property type="entry name" value="PRK09352.1"/>
    <property type="match status" value="1"/>
</dbReference>
<dbReference type="GO" id="GO:0044550">
    <property type="term" value="P:secondary metabolite biosynthetic process"/>
    <property type="evidence" value="ECO:0007669"/>
    <property type="project" value="TreeGrafter"/>
</dbReference>
<evidence type="ECO:0000256" key="9">
    <source>
        <dbReference type="ARBA" id="ARBA00023315"/>
    </source>
</evidence>
<dbReference type="PANTHER" id="PTHR34069:SF2">
    <property type="entry name" value="BETA-KETOACYL-[ACYL-CARRIER-PROTEIN] SYNTHASE III"/>
    <property type="match status" value="1"/>
</dbReference>
<dbReference type="InterPro" id="IPR013751">
    <property type="entry name" value="ACP_syn_III_N"/>
</dbReference>
<feature type="domain" description="Beta-ketoacyl-[acyl-carrier-protein] synthase III C-terminal" evidence="10">
    <location>
        <begin position="242"/>
        <end position="330"/>
    </location>
</feature>
<dbReference type="EMBL" id="RAZT01000022">
    <property type="protein sequence ID" value="RKN26167.1"/>
    <property type="molecule type" value="Genomic_DNA"/>
</dbReference>
<dbReference type="GO" id="GO:0006633">
    <property type="term" value="P:fatty acid biosynthetic process"/>
    <property type="evidence" value="ECO:0007669"/>
    <property type="project" value="UniProtKB-KW"/>
</dbReference>
<dbReference type="InterPro" id="IPR016039">
    <property type="entry name" value="Thiolase-like"/>
</dbReference>
<feature type="domain" description="Beta-ketoacyl-[acyl-carrier-protein] synthase III N-terminal" evidence="11">
    <location>
        <begin position="116"/>
        <end position="193"/>
    </location>
</feature>
<keyword evidence="3" id="KW-0963">Cytoplasm</keyword>